<organism evidence="2 3">
    <name type="scientific">Ruminobacter amylophilus</name>
    <dbReference type="NCBI Taxonomy" id="867"/>
    <lineage>
        <taxon>Bacteria</taxon>
        <taxon>Pseudomonadati</taxon>
        <taxon>Pseudomonadota</taxon>
        <taxon>Gammaproteobacteria</taxon>
        <taxon>Aeromonadales</taxon>
        <taxon>Succinivibrionaceae</taxon>
        <taxon>Ruminobacter</taxon>
    </lineage>
</organism>
<dbReference type="OrthoDB" id="9810005at2"/>
<dbReference type="Proteomes" id="UP000243745">
    <property type="component" value="Unassembled WGS sequence"/>
</dbReference>
<dbReference type="GO" id="GO:0016788">
    <property type="term" value="F:hydrolase activity, acting on ester bonds"/>
    <property type="evidence" value="ECO:0007669"/>
    <property type="project" value="InterPro"/>
</dbReference>
<sequence>MQFSASAPNESKALRGDDSSVSDKISLSDVSCGITDTHCHIFRTADSRLISLYPSVFNACSLNGEMPVVRDDFLLCRDEGEVDAFTEALVKLTGNSGREVFEELERLLLRSAEASVSEIMAPAVTHFEGLRNLRLLRVFSKAHADASFPEIFCGMGVHPMYAGDFSREKLKTEYELIRRVFSESPAAPEEKSVTADGHPVKKLFVGEIGIDKRFRDTVPLDVQTEALHEHLIFAVENHLPVNIHGVGGDNEILHELKRLNRVKGIIHAFTGNSSRAEQYLRRGLKLGIGPMLLATESHKLEEAVRYAGIDNLVLETDYPYMYMNLPENSSSSAPDTDSGGEQASADDSCFSPRRRSAASPDLLIHIVERLSEIFGIGKEETAGRLHRNVEELF</sequence>
<dbReference type="PANTHER" id="PTHR46124">
    <property type="entry name" value="D-AMINOACYL-TRNA DEACYLASE"/>
    <property type="match status" value="1"/>
</dbReference>
<dbReference type="Pfam" id="PF01026">
    <property type="entry name" value="TatD_DNase"/>
    <property type="match status" value="1"/>
</dbReference>
<dbReference type="Gene3D" id="3.20.20.140">
    <property type="entry name" value="Metal-dependent hydrolases"/>
    <property type="match status" value="1"/>
</dbReference>
<dbReference type="AlphaFoldDB" id="A0A662ZHT8"/>
<reference evidence="2 3" key="1">
    <citation type="submission" date="2016-10" db="EMBL/GenBank/DDBJ databases">
        <authorList>
            <person name="Varghese N."/>
            <person name="Submissions S."/>
        </authorList>
    </citation>
    <scope>NUCLEOTIDE SEQUENCE [LARGE SCALE GENOMIC DNA]</scope>
    <source>
        <strain evidence="2 3">DSM 1361</strain>
    </source>
</reference>
<dbReference type="RefSeq" id="WP_093141749.1">
    <property type="nucleotide sequence ID" value="NZ_FOXF01000016.1"/>
</dbReference>
<protein>
    <submittedName>
        <fullName evidence="2">Tat protein secretion system quality control protein TatD (DNase activity)</fullName>
    </submittedName>
</protein>
<dbReference type="InterPro" id="IPR001130">
    <property type="entry name" value="TatD-like"/>
</dbReference>
<dbReference type="InterPro" id="IPR032466">
    <property type="entry name" value="Metal_Hydrolase"/>
</dbReference>
<dbReference type="SUPFAM" id="SSF51556">
    <property type="entry name" value="Metallo-dependent hydrolases"/>
    <property type="match status" value="1"/>
</dbReference>
<proteinExistence type="predicted"/>
<feature type="compositionally biased region" description="Polar residues" evidence="1">
    <location>
        <begin position="326"/>
        <end position="341"/>
    </location>
</feature>
<dbReference type="PANTHER" id="PTHR46124:SF3">
    <property type="entry name" value="HYDROLASE"/>
    <property type="match status" value="1"/>
</dbReference>
<dbReference type="GO" id="GO:0005829">
    <property type="term" value="C:cytosol"/>
    <property type="evidence" value="ECO:0007669"/>
    <property type="project" value="TreeGrafter"/>
</dbReference>
<feature type="region of interest" description="Disordered" evidence="1">
    <location>
        <begin position="1"/>
        <end position="22"/>
    </location>
</feature>
<dbReference type="EMBL" id="FOXF01000016">
    <property type="protein sequence ID" value="SFP33164.1"/>
    <property type="molecule type" value="Genomic_DNA"/>
</dbReference>
<evidence type="ECO:0000313" key="3">
    <source>
        <dbReference type="Proteomes" id="UP000243745"/>
    </source>
</evidence>
<evidence type="ECO:0000313" key="2">
    <source>
        <dbReference type="EMBL" id="SFP33164.1"/>
    </source>
</evidence>
<accession>A0A662ZHT8</accession>
<evidence type="ECO:0000256" key="1">
    <source>
        <dbReference type="SAM" id="MobiDB-lite"/>
    </source>
</evidence>
<feature type="region of interest" description="Disordered" evidence="1">
    <location>
        <begin position="325"/>
        <end position="353"/>
    </location>
</feature>
<gene>
    <name evidence="2" type="ORF">SAMN02910344_01108</name>
</gene>
<name>A0A662ZHT8_9GAMM</name>
<keyword evidence="3" id="KW-1185">Reference proteome</keyword>